<dbReference type="eggNOG" id="COG1906">
    <property type="taxonomic scope" value="Bacteria"/>
</dbReference>
<feature type="transmembrane region" description="Helical" evidence="1">
    <location>
        <begin position="97"/>
        <end position="122"/>
    </location>
</feature>
<dbReference type="PANTHER" id="PTHR39556:SF1">
    <property type="entry name" value="PROTEIN, PUTATIVE-RELATED"/>
    <property type="match status" value="1"/>
</dbReference>
<proteinExistence type="predicted"/>
<evidence type="ECO:0000313" key="2">
    <source>
        <dbReference type="EMBL" id="CCU78947.1"/>
    </source>
</evidence>
<keyword evidence="1" id="KW-1133">Transmembrane helix</keyword>
<sequence>MGIIGLIIAFSTAIFLIFKDYNMGLSLFLGAVILNFFSGFGFINLFEHIIITLQDPTTIKLMLVVTLISGLGFLMDLTGDMRKMIDACINIFKDGRLLSMILPALIGTLSAPGGAILSAPMINETGDKIGLDNNRKTAINLFYRHIGYFIYPLFSSIIVASSMLNKSAASIVKYNIVIMLSGLIIAFFVLFRNLDTEEKHETKTGFAENIYNFSRAFFPIFITLFLALVIKIYFPLAVLIGVVTAVLNNWPEEKKIEVFKNRFYEFFTKGIKYKLTFIIFGVMVFKTILEKSGVINIIAEGLTGLGLPLFLIIIVLGFISGYITGVHVAATGILLAIFIPLFPVGVEGPYVSLLLTSIIIGYLVSPLHLCLALTTEYFSSEIAKVYQLLFLPLIGMILAGVIQIIIFT</sequence>
<dbReference type="InParanoid" id="M5DZ74"/>
<dbReference type="AlphaFoldDB" id="M5DZ74"/>
<feature type="transmembrane region" description="Helical" evidence="1">
    <location>
        <begin position="142"/>
        <end position="164"/>
    </location>
</feature>
<feature type="transmembrane region" description="Helical" evidence="1">
    <location>
        <begin position="385"/>
        <end position="406"/>
    </location>
</feature>
<feature type="transmembrane region" description="Helical" evidence="1">
    <location>
        <begin position="25"/>
        <end position="46"/>
    </location>
</feature>
<reference evidence="3" key="1">
    <citation type="journal article" date="2013" name="Genome Announc.">
        <title>Genome Sequence of Halanaerobium saccharolyticum subsp. saccharolyticum Strain DSM 6643T, a Halophilic Hydrogen-Producing Bacterium.</title>
        <authorList>
            <person name="Kivisto A."/>
            <person name="Larjo A."/>
            <person name="Ciranna A."/>
            <person name="Santala V."/>
            <person name="Roos C."/>
            <person name="Karp M."/>
        </authorList>
    </citation>
    <scope>NUCLEOTIDE SEQUENCE [LARGE SCALE GENOMIC DNA]</scope>
    <source>
        <strain evidence="3">DSM 6643</strain>
    </source>
</reference>
<feature type="transmembrane region" description="Helical" evidence="1">
    <location>
        <begin position="326"/>
        <end position="344"/>
    </location>
</feature>
<dbReference type="Proteomes" id="UP000012063">
    <property type="component" value="Unassembled WGS sequence"/>
</dbReference>
<organism evidence="2 3">
    <name type="scientific">Halanaerobium saccharolyticum subsp. saccharolyticum DSM 6643</name>
    <dbReference type="NCBI Taxonomy" id="1293054"/>
    <lineage>
        <taxon>Bacteria</taxon>
        <taxon>Bacillati</taxon>
        <taxon>Bacillota</taxon>
        <taxon>Clostridia</taxon>
        <taxon>Halanaerobiales</taxon>
        <taxon>Halanaerobiaceae</taxon>
        <taxon>Halanaerobium</taxon>
    </lineage>
</organism>
<feature type="transmembrane region" description="Helical" evidence="1">
    <location>
        <begin position="271"/>
        <end position="289"/>
    </location>
</feature>
<dbReference type="EMBL" id="CAUI01000010">
    <property type="protein sequence ID" value="CCU78947.1"/>
    <property type="molecule type" value="Genomic_DNA"/>
</dbReference>
<dbReference type="STRING" id="1293054.HSACCH_01012"/>
<gene>
    <name evidence="2" type="ORF">HSACCH_01012</name>
</gene>
<evidence type="ECO:0000313" key="3">
    <source>
        <dbReference type="Proteomes" id="UP000012063"/>
    </source>
</evidence>
<accession>M5DZ74</accession>
<name>M5DZ74_9FIRM</name>
<dbReference type="PANTHER" id="PTHR39556">
    <property type="entry name" value="PROTEIN, PUTATIVE-RELATED"/>
    <property type="match status" value="1"/>
</dbReference>
<keyword evidence="1" id="KW-0472">Membrane</keyword>
<dbReference type="InterPro" id="IPR007294">
    <property type="entry name" value="DUF401"/>
</dbReference>
<feature type="transmembrane region" description="Helical" evidence="1">
    <location>
        <begin position="295"/>
        <end position="319"/>
    </location>
</feature>
<dbReference type="Pfam" id="PF04165">
    <property type="entry name" value="DUF401"/>
    <property type="match status" value="1"/>
</dbReference>
<protein>
    <recommendedName>
        <fullName evidence="4">DUF401 family protein</fullName>
    </recommendedName>
</protein>
<dbReference type="RefSeq" id="WP_005488360.1">
    <property type="nucleotide sequence ID" value="NZ_CAUI01000010.1"/>
</dbReference>
<comment type="caution">
    <text evidence="2">The sequence shown here is derived from an EMBL/GenBank/DDBJ whole genome shotgun (WGS) entry which is preliminary data.</text>
</comment>
<dbReference type="OrthoDB" id="367235at2"/>
<evidence type="ECO:0000256" key="1">
    <source>
        <dbReference type="SAM" id="Phobius"/>
    </source>
</evidence>
<keyword evidence="3" id="KW-1185">Reference proteome</keyword>
<feature type="transmembrane region" description="Helical" evidence="1">
    <location>
        <begin position="217"/>
        <end position="250"/>
    </location>
</feature>
<feature type="transmembrane region" description="Helical" evidence="1">
    <location>
        <begin position="350"/>
        <end position="373"/>
    </location>
</feature>
<keyword evidence="1" id="KW-0812">Transmembrane</keyword>
<feature type="transmembrane region" description="Helical" evidence="1">
    <location>
        <begin position="171"/>
        <end position="191"/>
    </location>
</feature>
<evidence type="ECO:0008006" key="4">
    <source>
        <dbReference type="Google" id="ProtNLM"/>
    </source>
</evidence>
<feature type="transmembrane region" description="Helical" evidence="1">
    <location>
        <begin position="58"/>
        <end position="77"/>
    </location>
</feature>